<reference evidence="8 9" key="1">
    <citation type="journal article" date="2019" name="Int. J. Syst. Evol. Microbiol.">
        <title>The Global Catalogue of Microorganisms (GCM) 10K type strain sequencing project: providing services to taxonomists for standard genome sequencing and annotation.</title>
        <authorList>
            <consortium name="The Broad Institute Genomics Platform"/>
            <consortium name="The Broad Institute Genome Sequencing Center for Infectious Disease"/>
            <person name="Wu L."/>
            <person name="Ma J."/>
        </authorList>
    </citation>
    <scope>NUCLEOTIDE SEQUENCE [LARGE SCALE GENOMIC DNA]</scope>
    <source>
        <strain evidence="8 9">JCM 15395</strain>
    </source>
</reference>
<name>A0ABN1FL62_9BACI</name>
<evidence type="ECO:0000259" key="7">
    <source>
        <dbReference type="Pfam" id="PF02608"/>
    </source>
</evidence>
<evidence type="ECO:0000313" key="9">
    <source>
        <dbReference type="Proteomes" id="UP001500866"/>
    </source>
</evidence>
<dbReference type="InterPro" id="IPR003760">
    <property type="entry name" value="PnrA-like"/>
</dbReference>
<proteinExistence type="inferred from homology"/>
<comment type="caution">
    <text evidence="8">The sequence shown here is derived from an EMBL/GenBank/DDBJ whole genome shotgun (WGS) entry which is preliminary data.</text>
</comment>
<evidence type="ECO:0000256" key="5">
    <source>
        <dbReference type="ARBA" id="ARBA00023136"/>
    </source>
</evidence>
<keyword evidence="5" id="KW-0472">Membrane</keyword>
<dbReference type="PROSITE" id="PS51257">
    <property type="entry name" value="PROKAR_LIPOPROTEIN"/>
    <property type="match status" value="1"/>
</dbReference>
<keyword evidence="3" id="KW-1003">Cell membrane</keyword>
<dbReference type="Pfam" id="PF02608">
    <property type="entry name" value="Bmp"/>
    <property type="match status" value="1"/>
</dbReference>
<sequence>MKFSIVLLTVIGISTILYGCTGYDDNLQRVGMLVEHSAHDNAWSREGYKGLKKINEEFDAEVYYKEDIQTKQEVIEAVDEFSENGVNLVFGHSNTYGKYFVEIAPSYPEIHFVYFNGGEFGDDVTSLNFNSHAMGFFAGMVAGKMTDTNEVAVIGAFEWQPEIEGFYEGVKYQNRAAEVNIKYVNSWNDTKKAMQLYEQLHDENADVIYPTGDLYSAQVLKEVSEDGVYGIGYVTDQSSIDEKQVLTSTVQHVSDLYVRIAEKFNDNELRGGVLTFDFQDGVISMGEFSPEVPEDFREKMNEAIESYEETDLLPNEQ</sequence>
<dbReference type="PANTHER" id="PTHR34296">
    <property type="entry name" value="TRANSCRIPTIONAL ACTIVATOR PROTEIN MED"/>
    <property type="match status" value="1"/>
</dbReference>
<evidence type="ECO:0000256" key="3">
    <source>
        <dbReference type="ARBA" id="ARBA00022475"/>
    </source>
</evidence>
<comment type="subcellular location">
    <subcellularLocation>
        <location evidence="1">Cell membrane</location>
        <topology evidence="1">Lipid-anchor</topology>
    </subcellularLocation>
</comment>
<evidence type="ECO:0000256" key="1">
    <source>
        <dbReference type="ARBA" id="ARBA00004193"/>
    </source>
</evidence>
<dbReference type="Proteomes" id="UP001500866">
    <property type="component" value="Unassembled WGS sequence"/>
</dbReference>
<dbReference type="PANTHER" id="PTHR34296:SF2">
    <property type="entry name" value="ABC TRANSPORTER GUANOSINE-BINDING PROTEIN NUPN"/>
    <property type="match status" value="1"/>
</dbReference>
<comment type="similarity">
    <text evidence="2">Belongs to the BMP lipoprotein family.</text>
</comment>
<dbReference type="RefSeq" id="WP_343810453.1">
    <property type="nucleotide sequence ID" value="NZ_BAAADS010000003.1"/>
</dbReference>
<evidence type="ECO:0000256" key="6">
    <source>
        <dbReference type="ARBA" id="ARBA00023288"/>
    </source>
</evidence>
<accession>A0ABN1FL62</accession>
<gene>
    <name evidence="8" type="primary">med</name>
    <name evidence="8" type="ORF">GCM10009001_06530</name>
</gene>
<feature type="domain" description="ABC transporter substrate-binding protein PnrA-like" evidence="7">
    <location>
        <begin position="28"/>
        <end position="309"/>
    </location>
</feature>
<organism evidence="8 9">
    <name type="scientific">Virgibacillus siamensis</name>
    <dbReference type="NCBI Taxonomy" id="480071"/>
    <lineage>
        <taxon>Bacteria</taxon>
        <taxon>Bacillati</taxon>
        <taxon>Bacillota</taxon>
        <taxon>Bacilli</taxon>
        <taxon>Bacillales</taxon>
        <taxon>Bacillaceae</taxon>
        <taxon>Virgibacillus</taxon>
    </lineage>
</organism>
<keyword evidence="9" id="KW-1185">Reference proteome</keyword>
<evidence type="ECO:0000256" key="4">
    <source>
        <dbReference type="ARBA" id="ARBA00022729"/>
    </source>
</evidence>
<protein>
    <submittedName>
        <fullName evidence="8">Transcriptional regulator Med</fullName>
    </submittedName>
</protein>
<keyword evidence="6" id="KW-0449">Lipoprotein</keyword>
<dbReference type="SUPFAM" id="SSF53822">
    <property type="entry name" value="Periplasmic binding protein-like I"/>
    <property type="match status" value="1"/>
</dbReference>
<dbReference type="InterPro" id="IPR028082">
    <property type="entry name" value="Peripla_BP_I"/>
</dbReference>
<evidence type="ECO:0000313" key="8">
    <source>
        <dbReference type="EMBL" id="GAA0593110.1"/>
    </source>
</evidence>
<keyword evidence="4" id="KW-0732">Signal</keyword>
<dbReference type="Gene3D" id="3.40.50.2300">
    <property type="match status" value="2"/>
</dbReference>
<dbReference type="InterPro" id="IPR050957">
    <property type="entry name" value="BMP_lipoprotein"/>
</dbReference>
<dbReference type="EMBL" id="BAAADS010000003">
    <property type="protein sequence ID" value="GAA0593110.1"/>
    <property type="molecule type" value="Genomic_DNA"/>
</dbReference>
<evidence type="ECO:0000256" key="2">
    <source>
        <dbReference type="ARBA" id="ARBA00008610"/>
    </source>
</evidence>